<sequence length="157" mass="17667">MLFKQSLFQSVLDRLDSEEDEAEKEEAAHRIRGLNVSFAATVLGGETPDTQRPDEAYRDNLGDPVILPELEPKPEPAPQEPEPPAMPEHLGRTTRDEVAAELAITSDLTREALQEKRRSFAKANHPDSVAALFREQATTRMTLANQLIDEAIRRLRR</sequence>
<dbReference type="AlphaFoldDB" id="A0A1C3VGH5"/>
<evidence type="ECO:0000313" key="2">
    <source>
        <dbReference type="EMBL" id="SCB26920.1"/>
    </source>
</evidence>
<dbReference type="Proteomes" id="UP000199101">
    <property type="component" value="Unassembled WGS sequence"/>
</dbReference>
<proteinExistence type="predicted"/>
<name>A0A1C3VGH5_9HYPH</name>
<evidence type="ECO:0000256" key="1">
    <source>
        <dbReference type="SAM" id="MobiDB-lite"/>
    </source>
</evidence>
<feature type="compositionally biased region" description="Pro residues" evidence="1">
    <location>
        <begin position="75"/>
        <end position="86"/>
    </location>
</feature>
<feature type="region of interest" description="Disordered" evidence="1">
    <location>
        <begin position="42"/>
        <end position="90"/>
    </location>
</feature>
<dbReference type="EMBL" id="FMAG01000003">
    <property type="protein sequence ID" value="SCB26920.1"/>
    <property type="molecule type" value="Genomic_DNA"/>
</dbReference>
<dbReference type="OrthoDB" id="7932606at2"/>
<gene>
    <name evidence="2" type="ORF">GA0061103_3736</name>
</gene>
<organism evidence="2 3">
    <name type="scientific">Rhizobium multihospitium</name>
    <dbReference type="NCBI Taxonomy" id="410764"/>
    <lineage>
        <taxon>Bacteria</taxon>
        <taxon>Pseudomonadati</taxon>
        <taxon>Pseudomonadota</taxon>
        <taxon>Alphaproteobacteria</taxon>
        <taxon>Hyphomicrobiales</taxon>
        <taxon>Rhizobiaceae</taxon>
        <taxon>Rhizobium/Agrobacterium group</taxon>
        <taxon>Rhizobium</taxon>
    </lineage>
</organism>
<keyword evidence="3" id="KW-1185">Reference proteome</keyword>
<accession>A0A1C3VGH5</accession>
<dbReference type="RefSeq" id="WP_092711898.1">
    <property type="nucleotide sequence ID" value="NZ_FMAG01000003.1"/>
</dbReference>
<feature type="compositionally biased region" description="Basic and acidic residues" evidence="1">
    <location>
        <begin position="49"/>
        <end position="61"/>
    </location>
</feature>
<protein>
    <recommendedName>
        <fullName evidence="4">J domain-containing protein</fullName>
    </recommendedName>
</protein>
<evidence type="ECO:0000313" key="3">
    <source>
        <dbReference type="Proteomes" id="UP000199101"/>
    </source>
</evidence>
<reference evidence="3" key="1">
    <citation type="submission" date="2016-08" db="EMBL/GenBank/DDBJ databases">
        <authorList>
            <person name="Varghese N."/>
            <person name="Submissions Spin"/>
        </authorList>
    </citation>
    <scope>NUCLEOTIDE SEQUENCE [LARGE SCALE GENOMIC DNA]</scope>
    <source>
        <strain evidence="3">HAMBI 2975</strain>
    </source>
</reference>
<evidence type="ECO:0008006" key="4">
    <source>
        <dbReference type="Google" id="ProtNLM"/>
    </source>
</evidence>